<keyword evidence="1" id="KW-1133">Transmembrane helix</keyword>
<feature type="transmembrane region" description="Helical" evidence="1">
    <location>
        <begin position="39"/>
        <end position="63"/>
    </location>
</feature>
<dbReference type="OrthoDB" id="1439867at2"/>
<evidence type="ECO:0000256" key="1">
    <source>
        <dbReference type="SAM" id="Phobius"/>
    </source>
</evidence>
<organism evidence="2 3">
    <name type="scientific">Lutibacter maritimus</name>
    <dbReference type="NCBI Taxonomy" id="593133"/>
    <lineage>
        <taxon>Bacteria</taxon>
        <taxon>Pseudomonadati</taxon>
        <taxon>Bacteroidota</taxon>
        <taxon>Flavobacteriia</taxon>
        <taxon>Flavobacteriales</taxon>
        <taxon>Flavobacteriaceae</taxon>
        <taxon>Lutibacter</taxon>
    </lineage>
</organism>
<sequence>MIANFFSKSKPVHVFNLVILLFLYYIVASVISFPEEFLWLYFIKKAAFFLCFIIFLVVTNFIIKRNNLTLDNLYGLLIIVLLFGTFKETMFNNKILFSNLLLLFSYRKIYSIKSGLNISKKLFDAAFWVGVATIIYPHSILYVFLIFIAIIIYQKIYFKNFIIPFIGLIIPIFLFFTYNFYYDKMDAFYSIFKLNLGLDFTVYNQMQFLIPITLLITITMWSLVVVSPKIVLVSNNLRMSWNILINQLIVASVVVFIAPLKDGSELFFLLFPCAIITANFLQKSQSSNFKNLILYLFFVISISVYFL</sequence>
<evidence type="ECO:0000313" key="2">
    <source>
        <dbReference type="EMBL" id="SFS49378.1"/>
    </source>
</evidence>
<keyword evidence="1" id="KW-0472">Membrane</keyword>
<evidence type="ECO:0000313" key="3">
    <source>
        <dbReference type="Proteomes" id="UP000199312"/>
    </source>
</evidence>
<feature type="transmembrane region" description="Helical" evidence="1">
    <location>
        <begin position="12"/>
        <end position="33"/>
    </location>
</feature>
<dbReference type="AlphaFoldDB" id="A0A1I6QAK5"/>
<feature type="transmembrane region" description="Helical" evidence="1">
    <location>
        <begin position="70"/>
        <end position="86"/>
    </location>
</feature>
<feature type="transmembrane region" description="Helical" evidence="1">
    <location>
        <begin position="239"/>
        <end position="260"/>
    </location>
</feature>
<keyword evidence="1" id="KW-0812">Transmembrane</keyword>
<feature type="transmembrane region" description="Helical" evidence="1">
    <location>
        <begin position="160"/>
        <end position="181"/>
    </location>
</feature>
<evidence type="ECO:0008006" key="4">
    <source>
        <dbReference type="Google" id="ProtNLM"/>
    </source>
</evidence>
<dbReference type="Proteomes" id="UP000199312">
    <property type="component" value="Unassembled WGS sequence"/>
</dbReference>
<dbReference type="RefSeq" id="WP_090224781.1">
    <property type="nucleotide sequence ID" value="NZ_FOZP01000003.1"/>
</dbReference>
<gene>
    <name evidence="2" type="ORF">SAMN04488006_1684</name>
</gene>
<dbReference type="EMBL" id="FOZP01000003">
    <property type="protein sequence ID" value="SFS49378.1"/>
    <property type="molecule type" value="Genomic_DNA"/>
</dbReference>
<feature type="transmembrane region" description="Helical" evidence="1">
    <location>
        <begin position="289"/>
        <end position="306"/>
    </location>
</feature>
<reference evidence="3" key="1">
    <citation type="submission" date="2016-10" db="EMBL/GenBank/DDBJ databases">
        <authorList>
            <person name="Varghese N."/>
            <person name="Submissions S."/>
        </authorList>
    </citation>
    <scope>NUCLEOTIDE SEQUENCE [LARGE SCALE GENOMIC DNA]</scope>
    <source>
        <strain evidence="3">DSM 24450</strain>
    </source>
</reference>
<protein>
    <recommendedName>
        <fullName evidence="4">EpsG family protein</fullName>
    </recommendedName>
</protein>
<keyword evidence="3" id="KW-1185">Reference proteome</keyword>
<dbReference type="STRING" id="593133.SAMN04488006_1684"/>
<accession>A0A1I6QAK5</accession>
<feature type="transmembrane region" description="Helical" evidence="1">
    <location>
        <begin position="125"/>
        <end position="153"/>
    </location>
</feature>
<proteinExistence type="predicted"/>
<feature type="transmembrane region" description="Helical" evidence="1">
    <location>
        <begin position="266"/>
        <end position="282"/>
    </location>
</feature>
<name>A0A1I6QAK5_9FLAO</name>
<feature type="transmembrane region" description="Helical" evidence="1">
    <location>
        <begin position="208"/>
        <end position="227"/>
    </location>
</feature>